<reference evidence="2" key="1">
    <citation type="submission" date="2019-08" db="EMBL/GenBank/DDBJ databases">
        <authorList>
            <person name="Kucharzyk K."/>
            <person name="Murdoch R.W."/>
            <person name="Higgins S."/>
            <person name="Loffler F."/>
        </authorList>
    </citation>
    <scope>NUCLEOTIDE SEQUENCE</scope>
</reference>
<keyword evidence="1" id="KW-0472">Membrane</keyword>
<comment type="caution">
    <text evidence="2">The sequence shown here is derived from an EMBL/GenBank/DDBJ whole genome shotgun (WGS) entry which is preliminary data.</text>
</comment>
<dbReference type="AlphaFoldDB" id="A0A645B0J7"/>
<name>A0A645B0J7_9ZZZZ</name>
<proteinExistence type="predicted"/>
<organism evidence="2">
    <name type="scientific">bioreactor metagenome</name>
    <dbReference type="NCBI Taxonomy" id="1076179"/>
    <lineage>
        <taxon>unclassified sequences</taxon>
        <taxon>metagenomes</taxon>
        <taxon>ecological metagenomes</taxon>
    </lineage>
</organism>
<feature type="transmembrane region" description="Helical" evidence="1">
    <location>
        <begin position="7"/>
        <end position="26"/>
    </location>
</feature>
<gene>
    <name evidence="2" type="ORF">SDC9_105764</name>
</gene>
<feature type="transmembrane region" description="Helical" evidence="1">
    <location>
        <begin position="60"/>
        <end position="81"/>
    </location>
</feature>
<sequence>MKFDRKLFNWSAWIVVVLTYIVPYQIDGLAMKCGFPLRFWKIYINNTSNSSLLNSSSLNLIELLINILIAYLIISFIYKLYIKQKNK</sequence>
<protein>
    <submittedName>
        <fullName evidence="2">Uncharacterized protein</fullName>
    </submittedName>
</protein>
<keyword evidence="1" id="KW-0812">Transmembrane</keyword>
<evidence type="ECO:0000313" key="2">
    <source>
        <dbReference type="EMBL" id="MPM58929.1"/>
    </source>
</evidence>
<dbReference type="EMBL" id="VSSQ01017029">
    <property type="protein sequence ID" value="MPM58929.1"/>
    <property type="molecule type" value="Genomic_DNA"/>
</dbReference>
<evidence type="ECO:0000256" key="1">
    <source>
        <dbReference type="SAM" id="Phobius"/>
    </source>
</evidence>
<accession>A0A645B0J7</accession>
<keyword evidence="1" id="KW-1133">Transmembrane helix</keyword>